<dbReference type="EMBL" id="JAZHRV010000001">
    <property type="protein sequence ID" value="MEH2557341.1"/>
    <property type="molecule type" value="Genomic_DNA"/>
</dbReference>
<name>A0ABU8BFL7_9BRAD</name>
<evidence type="ECO:0000256" key="2">
    <source>
        <dbReference type="ARBA" id="ARBA00022630"/>
    </source>
</evidence>
<keyword evidence="7" id="KW-1185">Reference proteome</keyword>
<protein>
    <submittedName>
        <fullName evidence="6">Nitroreductase</fullName>
    </submittedName>
</protein>
<evidence type="ECO:0000313" key="6">
    <source>
        <dbReference type="EMBL" id="MEH2557341.1"/>
    </source>
</evidence>
<proteinExistence type="inferred from homology"/>
<dbReference type="Pfam" id="PF00881">
    <property type="entry name" value="Nitroreductase"/>
    <property type="match status" value="1"/>
</dbReference>
<comment type="similarity">
    <text evidence="1">Belongs to the flavin oxidoreductase frp family.</text>
</comment>
<accession>A0ABU8BFL7</accession>
<reference evidence="6 7" key="1">
    <citation type="submission" date="2024-02" db="EMBL/GenBank/DDBJ databases">
        <title>Adaptive strategies in a cosmopolitan and abundant soil bacterium.</title>
        <authorList>
            <person name="Carini P."/>
        </authorList>
    </citation>
    <scope>NUCLEOTIDE SEQUENCE [LARGE SCALE GENOMIC DNA]</scope>
    <source>
        <strain evidence="6 7">AZCC 1608</strain>
    </source>
</reference>
<evidence type="ECO:0000313" key="7">
    <source>
        <dbReference type="Proteomes" id="UP001364224"/>
    </source>
</evidence>
<comment type="caution">
    <text evidence="6">The sequence shown here is derived from an EMBL/GenBank/DDBJ whole genome shotgun (WGS) entry which is preliminary data.</text>
</comment>
<dbReference type="InterPro" id="IPR016446">
    <property type="entry name" value="Flavin_OxRdtase_Frp"/>
</dbReference>
<evidence type="ECO:0000256" key="1">
    <source>
        <dbReference type="ARBA" id="ARBA00008366"/>
    </source>
</evidence>
<dbReference type="InterPro" id="IPR029479">
    <property type="entry name" value="Nitroreductase"/>
</dbReference>
<keyword evidence="3" id="KW-0288">FMN</keyword>
<keyword evidence="2" id="KW-0285">Flavoprotein</keyword>
<dbReference type="Proteomes" id="UP001364224">
    <property type="component" value="Unassembled WGS sequence"/>
</dbReference>
<dbReference type="Gene3D" id="3.40.109.10">
    <property type="entry name" value="NADH Oxidase"/>
    <property type="match status" value="1"/>
</dbReference>
<keyword evidence="4" id="KW-0560">Oxidoreductase</keyword>
<dbReference type="PANTHER" id="PTHR43425:SF2">
    <property type="entry name" value="OXYGEN-INSENSITIVE NADPH NITROREDUCTASE"/>
    <property type="match status" value="1"/>
</dbReference>
<evidence type="ECO:0000256" key="3">
    <source>
        <dbReference type="ARBA" id="ARBA00022643"/>
    </source>
</evidence>
<evidence type="ECO:0000259" key="5">
    <source>
        <dbReference type="Pfam" id="PF00881"/>
    </source>
</evidence>
<dbReference type="SUPFAM" id="SSF55469">
    <property type="entry name" value="FMN-dependent nitroreductase-like"/>
    <property type="match status" value="1"/>
</dbReference>
<dbReference type="PANTHER" id="PTHR43425">
    <property type="entry name" value="OXYGEN-INSENSITIVE NADPH NITROREDUCTASE"/>
    <property type="match status" value="1"/>
</dbReference>
<dbReference type="InterPro" id="IPR000415">
    <property type="entry name" value="Nitroreductase-like"/>
</dbReference>
<gene>
    <name evidence="6" type="ORF">V1286_004870</name>
</gene>
<sequence>MSNSRTPFVDRFGPDAADVEFGGDAPSLLSQLAARGSVRKFRPDTVPYLTLRRLCALALCAPTKSDLQQRDIIIIDAPSLKSRIGALLADGPLGQKWLANVPNLLIFCGNNRRQRRIHTLRDRHFANDHLDAFFNAAVDAAIALSAFVIAAEAEGLGVCPISAVRIHSDALSELLKLPDHVFPVAGLAMGYPAEAPQLSMRLPLSVTVHHNTFI</sequence>
<organism evidence="6 7">
    <name type="scientific">Bradyrhizobium algeriense</name>
    <dbReference type="NCBI Taxonomy" id="634784"/>
    <lineage>
        <taxon>Bacteria</taxon>
        <taxon>Pseudomonadati</taxon>
        <taxon>Pseudomonadota</taxon>
        <taxon>Alphaproteobacteria</taxon>
        <taxon>Hyphomicrobiales</taxon>
        <taxon>Nitrobacteraceae</taxon>
        <taxon>Bradyrhizobium</taxon>
    </lineage>
</organism>
<evidence type="ECO:0000256" key="4">
    <source>
        <dbReference type="ARBA" id="ARBA00023002"/>
    </source>
</evidence>
<feature type="domain" description="Nitroreductase" evidence="5">
    <location>
        <begin position="33"/>
        <end position="191"/>
    </location>
</feature>